<feature type="domain" description="GIY-YIG" evidence="1">
    <location>
        <begin position="82"/>
        <end position="171"/>
    </location>
</feature>
<dbReference type="Proteomes" id="UP000800082">
    <property type="component" value="Unassembled WGS sequence"/>
</dbReference>
<dbReference type="AlphaFoldDB" id="A0A6A5R554"/>
<feature type="non-terminal residue" evidence="2">
    <location>
        <position position="1"/>
    </location>
</feature>
<dbReference type="SMART" id="SM00465">
    <property type="entry name" value="GIYc"/>
    <property type="match status" value="1"/>
</dbReference>
<protein>
    <recommendedName>
        <fullName evidence="1">GIY-YIG domain-containing protein</fullName>
    </recommendedName>
</protein>
<dbReference type="InterPro" id="IPR003647">
    <property type="entry name" value="Intron_nuc_1_rpt"/>
</dbReference>
<keyword evidence="3" id="KW-1185">Reference proteome</keyword>
<proteinExistence type="predicted"/>
<dbReference type="OrthoDB" id="3700178at2759"/>
<dbReference type="SUPFAM" id="SSF82771">
    <property type="entry name" value="GIY-YIG endonuclease"/>
    <property type="match status" value="1"/>
</dbReference>
<dbReference type="Gene3D" id="3.40.1440.10">
    <property type="entry name" value="GIY-YIG endonuclease"/>
    <property type="match status" value="1"/>
</dbReference>
<name>A0A6A5R554_9PLEO</name>
<dbReference type="RefSeq" id="XP_033442398.1">
    <property type="nucleotide sequence ID" value="XM_033597484.1"/>
</dbReference>
<dbReference type="GeneID" id="54355151"/>
<gene>
    <name evidence="2" type="ORF">M421DRAFT_79446</name>
</gene>
<dbReference type="InterPro" id="IPR000305">
    <property type="entry name" value="GIY-YIG_endonuc"/>
</dbReference>
<dbReference type="EMBL" id="ML979087">
    <property type="protein sequence ID" value="KAF1922144.1"/>
    <property type="molecule type" value="Genomic_DNA"/>
</dbReference>
<accession>A0A6A5R554</accession>
<evidence type="ECO:0000313" key="3">
    <source>
        <dbReference type="Proteomes" id="UP000800082"/>
    </source>
</evidence>
<evidence type="ECO:0000259" key="1">
    <source>
        <dbReference type="SMART" id="SM00465"/>
    </source>
</evidence>
<organism evidence="2 3">
    <name type="scientific">Didymella exigua CBS 183.55</name>
    <dbReference type="NCBI Taxonomy" id="1150837"/>
    <lineage>
        <taxon>Eukaryota</taxon>
        <taxon>Fungi</taxon>
        <taxon>Dikarya</taxon>
        <taxon>Ascomycota</taxon>
        <taxon>Pezizomycotina</taxon>
        <taxon>Dothideomycetes</taxon>
        <taxon>Pleosporomycetidae</taxon>
        <taxon>Pleosporales</taxon>
        <taxon>Pleosporineae</taxon>
        <taxon>Didymellaceae</taxon>
        <taxon>Didymella</taxon>
    </lineage>
</organism>
<dbReference type="InterPro" id="IPR035901">
    <property type="entry name" value="GIY-YIG_endonuc_sf"/>
</dbReference>
<reference evidence="2" key="1">
    <citation type="journal article" date="2020" name="Stud. Mycol.">
        <title>101 Dothideomycetes genomes: a test case for predicting lifestyles and emergence of pathogens.</title>
        <authorList>
            <person name="Haridas S."/>
            <person name="Albert R."/>
            <person name="Binder M."/>
            <person name="Bloem J."/>
            <person name="Labutti K."/>
            <person name="Salamov A."/>
            <person name="Andreopoulos B."/>
            <person name="Baker S."/>
            <person name="Barry K."/>
            <person name="Bills G."/>
            <person name="Bluhm B."/>
            <person name="Cannon C."/>
            <person name="Castanera R."/>
            <person name="Culley D."/>
            <person name="Daum C."/>
            <person name="Ezra D."/>
            <person name="Gonzalez J."/>
            <person name="Henrissat B."/>
            <person name="Kuo A."/>
            <person name="Liang C."/>
            <person name="Lipzen A."/>
            <person name="Lutzoni F."/>
            <person name="Magnuson J."/>
            <person name="Mondo S."/>
            <person name="Nolan M."/>
            <person name="Ohm R."/>
            <person name="Pangilinan J."/>
            <person name="Park H.-J."/>
            <person name="Ramirez L."/>
            <person name="Alfaro M."/>
            <person name="Sun H."/>
            <person name="Tritt A."/>
            <person name="Yoshinaga Y."/>
            <person name="Zwiers L.-H."/>
            <person name="Turgeon B."/>
            <person name="Goodwin S."/>
            <person name="Spatafora J."/>
            <person name="Crous P."/>
            <person name="Grigoriev I."/>
        </authorList>
    </citation>
    <scope>NUCLEOTIDE SEQUENCE</scope>
    <source>
        <strain evidence="2">CBS 183.55</strain>
    </source>
</reference>
<dbReference type="SMART" id="SM00497">
    <property type="entry name" value="IENR1"/>
    <property type="match status" value="2"/>
</dbReference>
<evidence type="ECO:0000313" key="2">
    <source>
        <dbReference type="EMBL" id="KAF1922144.1"/>
    </source>
</evidence>
<sequence length="331" mass="38107">ILGRKGKSIFVQELANSQVNSNKPVTLKVLNEILAYSSVLVSEDTLNSLLNMPRLVFYDLQKKETLDFIYDKLGTPHSKIQSQGVYIFTYLSTAQKYVGSSSQLAFRLKGYLNKTHKSTGKLIPLIEEVGLSKFKLEVICLPYYPEFKSEIVLEQYYLLDPSFSLNTIRVSNNPSGYNFKPLFMYNRDKSILYYSTTQQKDFITKLSISHLTFTKHLTKGTYYLAKYLFTRESNNAARKSHMTLAEIALMLKRDRVNYNREKPVNGLSKAIALIDIQNKEEFMFESLGQCIIFLKSKGFSASQKTLVKRLNTDQSYKGFICKTVNNKYKEF</sequence>